<dbReference type="AlphaFoldDB" id="A0A2P5B4M5"/>
<accession>A0A2P5B4M5</accession>
<gene>
    <name evidence="1" type="ORF">PanWU01x14_271810</name>
</gene>
<evidence type="ECO:0000313" key="2">
    <source>
        <dbReference type="Proteomes" id="UP000237105"/>
    </source>
</evidence>
<name>A0A2P5B4M5_PARAD</name>
<keyword evidence="2" id="KW-1185">Reference proteome</keyword>
<dbReference type="EMBL" id="JXTB01000365">
    <property type="protein sequence ID" value="PON43728.1"/>
    <property type="molecule type" value="Genomic_DNA"/>
</dbReference>
<protein>
    <submittedName>
        <fullName evidence="1">Uncharacterized protein</fullName>
    </submittedName>
</protein>
<comment type="caution">
    <text evidence="1">The sequence shown here is derived from an EMBL/GenBank/DDBJ whole genome shotgun (WGS) entry which is preliminary data.</text>
</comment>
<dbReference type="OrthoDB" id="10272811at2759"/>
<proteinExistence type="predicted"/>
<sequence>MNIRQCTNLVPLSTNGKHPTSVLLLRKYSKAAHSYQHFEVQAQLADQRPTHLALYRNVAYRPQVEHPMHQHAARQALNSEAHKLFSTYLNG</sequence>
<dbReference type="Proteomes" id="UP000237105">
    <property type="component" value="Unassembled WGS sequence"/>
</dbReference>
<organism evidence="1 2">
    <name type="scientific">Parasponia andersonii</name>
    <name type="common">Sponia andersonii</name>
    <dbReference type="NCBI Taxonomy" id="3476"/>
    <lineage>
        <taxon>Eukaryota</taxon>
        <taxon>Viridiplantae</taxon>
        <taxon>Streptophyta</taxon>
        <taxon>Embryophyta</taxon>
        <taxon>Tracheophyta</taxon>
        <taxon>Spermatophyta</taxon>
        <taxon>Magnoliopsida</taxon>
        <taxon>eudicotyledons</taxon>
        <taxon>Gunneridae</taxon>
        <taxon>Pentapetalae</taxon>
        <taxon>rosids</taxon>
        <taxon>fabids</taxon>
        <taxon>Rosales</taxon>
        <taxon>Cannabaceae</taxon>
        <taxon>Parasponia</taxon>
    </lineage>
</organism>
<reference evidence="2" key="1">
    <citation type="submission" date="2016-06" db="EMBL/GenBank/DDBJ databases">
        <title>Parallel loss of symbiosis genes in relatives of nitrogen-fixing non-legume Parasponia.</title>
        <authorList>
            <person name="Van Velzen R."/>
            <person name="Holmer R."/>
            <person name="Bu F."/>
            <person name="Rutten L."/>
            <person name="Van Zeijl A."/>
            <person name="Liu W."/>
            <person name="Santuari L."/>
            <person name="Cao Q."/>
            <person name="Sharma T."/>
            <person name="Shen D."/>
            <person name="Roswanjaya Y."/>
            <person name="Wardhani T."/>
            <person name="Kalhor M.S."/>
            <person name="Jansen J."/>
            <person name="Van den Hoogen J."/>
            <person name="Gungor B."/>
            <person name="Hartog M."/>
            <person name="Hontelez J."/>
            <person name="Verver J."/>
            <person name="Yang W.-C."/>
            <person name="Schijlen E."/>
            <person name="Repin R."/>
            <person name="Schilthuizen M."/>
            <person name="Schranz E."/>
            <person name="Heidstra R."/>
            <person name="Miyata K."/>
            <person name="Fedorova E."/>
            <person name="Kohlen W."/>
            <person name="Bisseling T."/>
            <person name="Smit S."/>
            <person name="Geurts R."/>
        </authorList>
    </citation>
    <scope>NUCLEOTIDE SEQUENCE [LARGE SCALE GENOMIC DNA]</scope>
    <source>
        <strain evidence="2">cv. WU1-14</strain>
    </source>
</reference>
<evidence type="ECO:0000313" key="1">
    <source>
        <dbReference type="EMBL" id="PON43728.1"/>
    </source>
</evidence>